<dbReference type="RefSeq" id="WP_354472368.1">
    <property type="nucleotide sequence ID" value="NZ_JBEPSB010000018.1"/>
</dbReference>
<keyword evidence="2" id="KW-1185">Reference proteome</keyword>
<dbReference type="Proteomes" id="UP001549363">
    <property type="component" value="Unassembled WGS sequence"/>
</dbReference>
<evidence type="ECO:0000313" key="2">
    <source>
        <dbReference type="Proteomes" id="UP001549363"/>
    </source>
</evidence>
<comment type="caution">
    <text evidence="1">The sequence shown here is derived from an EMBL/GenBank/DDBJ whole genome shotgun (WGS) entry which is preliminary data.</text>
</comment>
<gene>
    <name evidence="1" type="ORF">ABIA69_003370</name>
</gene>
<organism evidence="1 2">
    <name type="scientific">Lysinibacillus parviboronicapiens</name>
    <dbReference type="NCBI Taxonomy" id="436516"/>
    <lineage>
        <taxon>Bacteria</taxon>
        <taxon>Bacillati</taxon>
        <taxon>Bacillota</taxon>
        <taxon>Bacilli</taxon>
        <taxon>Bacillales</taxon>
        <taxon>Bacillaceae</taxon>
        <taxon>Lysinibacillus</taxon>
    </lineage>
</organism>
<proteinExistence type="predicted"/>
<reference evidence="1 2" key="1">
    <citation type="submission" date="2024-06" db="EMBL/GenBank/DDBJ databases">
        <title>Sorghum-associated microbial communities from plants grown in Nebraska, USA.</title>
        <authorList>
            <person name="Schachtman D."/>
        </authorList>
    </citation>
    <scope>NUCLEOTIDE SEQUENCE [LARGE SCALE GENOMIC DNA]</scope>
    <source>
        <strain evidence="1 2">736</strain>
    </source>
</reference>
<evidence type="ECO:0000313" key="1">
    <source>
        <dbReference type="EMBL" id="MET4562184.1"/>
    </source>
</evidence>
<protein>
    <submittedName>
        <fullName evidence="1">Uncharacterized protein</fullName>
    </submittedName>
</protein>
<dbReference type="EMBL" id="JBEPSB010000018">
    <property type="protein sequence ID" value="MET4562184.1"/>
    <property type="molecule type" value="Genomic_DNA"/>
</dbReference>
<sequence length="103" mass="11689">MLVQNKGNHSYQANGLTLVPGTNKVDEKEFERFISHPLMNHLDKKGEFVYGSEKAKPSAKELIAMIEDAFDVDMLEALKADEDRKTVLDAIDKRIEELTNPEK</sequence>
<accession>A0ABV2PMJ9</accession>
<name>A0ABV2PMJ9_9BACI</name>